<dbReference type="OrthoDB" id="446113at2759"/>
<dbReference type="AlphaFoldDB" id="A0A0C9X892"/>
<evidence type="ECO:0000256" key="2">
    <source>
        <dbReference type="ARBA" id="ARBA00022884"/>
    </source>
</evidence>
<dbReference type="PANTHER" id="PTHR47640">
    <property type="entry name" value="TRNA SELENOCYSTEINE 1-ASSOCIATED PROTEIN 1-RELATED-RELATED"/>
    <property type="match status" value="1"/>
</dbReference>
<dbReference type="Gene3D" id="3.30.70.330">
    <property type="match status" value="1"/>
</dbReference>
<dbReference type="InterPro" id="IPR012677">
    <property type="entry name" value="Nucleotide-bd_a/b_plait_sf"/>
</dbReference>
<dbReference type="PROSITE" id="PS50102">
    <property type="entry name" value="RRM"/>
    <property type="match status" value="1"/>
</dbReference>
<protein>
    <recommendedName>
        <fullName evidence="5">RRM domain-containing protein</fullName>
    </recommendedName>
</protein>
<reference evidence="6 7" key="1">
    <citation type="submission" date="2014-04" db="EMBL/GenBank/DDBJ databases">
        <authorList>
            <consortium name="DOE Joint Genome Institute"/>
            <person name="Kuo A."/>
            <person name="Kohler A."/>
            <person name="Nagy L.G."/>
            <person name="Floudas D."/>
            <person name="Copeland A."/>
            <person name="Barry K.W."/>
            <person name="Cichocki N."/>
            <person name="Veneault-Fourrey C."/>
            <person name="LaButti K."/>
            <person name="Lindquist E.A."/>
            <person name="Lipzen A."/>
            <person name="Lundell T."/>
            <person name="Morin E."/>
            <person name="Murat C."/>
            <person name="Sun H."/>
            <person name="Tunlid A."/>
            <person name="Henrissat B."/>
            <person name="Grigoriev I.V."/>
            <person name="Hibbett D.S."/>
            <person name="Martin F."/>
            <person name="Nordberg H.P."/>
            <person name="Cantor M.N."/>
            <person name="Hua S.X."/>
        </authorList>
    </citation>
    <scope>NUCLEOTIDE SEQUENCE [LARGE SCALE GENOMIC DNA]</scope>
    <source>
        <strain evidence="6 7">LaAM-08-1</strain>
    </source>
</reference>
<sequence length="235" mass="26132">MSRSASSSQGTKRRQLIVEHFTLPPDVVREHADTFIELYEITNGSWQRRNKSASFPRVGESGRYRTKKKEKKGKKRFYALQKAIGADEVGGRQGPQIPHPRPFRLVLAQVNNGLKSSLVTMPNLSKLFVLNWTSSVTPASSPSPMPAAFVSSNGIYVASGHPKEYSIFVGDLASKLSFFGNQITDVSRGYGFVRFTDEVDQQRALIEMHGLYCLSRPMRISSANAKFKLPATFAS</sequence>
<dbReference type="InterPro" id="IPR035979">
    <property type="entry name" value="RBD_domain_sf"/>
</dbReference>
<evidence type="ECO:0000313" key="7">
    <source>
        <dbReference type="Proteomes" id="UP000054477"/>
    </source>
</evidence>
<feature type="domain" description="RRM" evidence="5">
    <location>
        <begin position="125"/>
        <end position="225"/>
    </location>
</feature>
<dbReference type="GO" id="GO:0005829">
    <property type="term" value="C:cytosol"/>
    <property type="evidence" value="ECO:0007669"/>
    <property type="project" value="TreeGrafter"/>
</dbReference>
<evidence type="ECO:0000256" key="4">
    <source>
        <dbReference type="SAM" id="MobiDB-lite"/>
    </source>
</evidence>
<feature type="region of interest" description="Disordered" evidence="4">
    <location>
        <begin position="52"/>
        <end position="72"/>
    </location>
</feature>
<evidence type="ECO:0000313" key="6">
    <source>
        <dbReference type="EMBL" id="KIK01296.1"/>
    </source>
</evidence>
<reference evidence="7" key="2">
    <citation type="submission" date="2015-01" db="EMBL/GenBank/DDBJ databases">
        <title>Evolutionary Origins and Diversification of the Mycorrhizal Mutualists.</title>
        <authorList>
            <consortium name="DOE Joint Genome Institute"/>
            <consortium name="Mycorrhizal Genomics Consortium"/>
            <person name="Kohler A."/>
            <person name="Kuo A."/>
            <person name="Nagy L.G."/>
            <person name="Floudas D."/>
            <person name="Copeland A."/>
            <person name="Barry K.W."/>
            <person name="Cichocki N."/>
            <person name="Veneault-Fourrey C."/>
            <person name="LaButti K."/>
            <person name="Lindquist E.A."/>
            <person name="Lipzen A."/>
            <person name="Lundell T."/>
            <person name="Morin E."/>
            <person name="Murat C."/>
            <person name="Riley R."/>
            <person name="Ohm R."/>
            <person name="Sun H."/>
            <person name="Tunlid A."/>
            <person name="Henrissat B."/>
            <person name="Grigoriev I.V."/>
            <person name="Hibbett D.S."/>
            <person name="Martin F."/>
        </authorList>
    </citation>
    <scope>NUCLEOTIDE SEQUENCE [LARGE SCALE GENOMIC DNA]</scope>
    <source>
        <strain evidence="7">LaAM-08-1</strain>
    </source>
</reference>
<dbReference type="Pfam" id="PF00076">
    <property type="entry name" value="RRM_1"/>
    <property type="match status" value="1"/>
</dbReference>
<dbReference type="PANTHER" id="PTHR47640:SF10">
    <property type="entry name" value="TRNA SELENOCYSTEINE 1-ASSOCIATED PROTEIN 1-RELATED"/>
    <property type="match status" value="1"/>
</dbReference>
<dbReference type="Proteomes" id="UP000054477">
    <property type="component" value="Unassembled WGS sequence"/>
</dbReference>
<keyword evidence="1" id="KW-0677">Repeat</keyword>
<organism evidence="6 7">
    <name type="scientific">Laccaria amethystina LaAM-08-1</name>
    <dbReference type="NCBI Taxonomy" id="1095629"/>
    <lineage>
        <taxon>Eukaryota</taxon>
        <taxon>Fungi</taxon>
        <taxon>Dikarya</taxon>
        <taxon>Basidiomycota</taxon>
        <taxon>Agaricomycotina</taxon>
        <taxon>Agaricomycetes</taxon>
        <taxon>Agaricomycetidae</taxon>
        <taxon>Agaricales</taxon>
        <taxon>Agaricineae</taxon>
        <taxon>Hydnangiaceae</taxon>
        <taxon>Laccaria</taxon>
    </lineage>
</organism>
<dbReference type="HOGENOM" id="CLU_1180391_0_0_1"/>
<proteinExistence type="predicted"/>
<evidence type="ECO:0000259" key="5">
    <source>
        <dbReference type="PROSITE" id="PS50102"/>
    </source>
</evidence>
<dbReference type="InterPro" id="IPR050825">
    <property type="entry name" value="RBM42_RBP45_47-like"/>
</dbReference>
<dbReference type="InterPro" id="IPR000504">
    <property type="entry name" value="RRM_dom"/>
</dbReference>
<dbReference type="EMBL" id="KN838609">
    <property type="protein sequence ID" value="KIK01296.1"/>
    <property type="molecule type" value="Genomic_DNA"/>
</dbReference>
<keyword evidence="7" id="KW-1185">Reference proteome</keyword>
<dbReference type="SUPFAM" id="SSF54928">
    <property type="entry name" value="RNA-binding domain, RBD"/>
    <property type="match status" value="1"/>
</dbReference>
<dbReference type="GO" id="GO:0003729">
    <property type="term" value="F:mRNA binding"/>
    <property type="evidence" value="ECO:0007669"/>
    <property type="project" value="InterPro"/>
</dbReference>
<keyword evidence="2 3" id="KW-0694">RNA-binding</keyword>
<name>A0A0C9X892_9AGAR</name>
<evidence type="ECO:0000256" key="1">
    <source>
        <dbReference type="ARBA" id="ARBA00022737"/>
    </source>
</evidence>
<evidence type="ECO:0000256" key="3">
    <source>
        <dbReference type="PROSITE-ProRule" id="PRU00176"/>
    </source>
</evidence>
<accession>A0A0C9X892</accession>
<dbReference type="STRING" id="1095629.A0A0C9X892"/>
<gene>
    <name evidence="6" type="ORF">K443DRAFT_7037</name>
</gene>